<feature type="compositionally biased region" description="Low complexity" evidence="6">
    <location>
        <begin position="1"/>
        <end position="15"/>
    </location>
</feature>
<keyword evidence="2" id="KW-0805">Transcription regulation</keyword>
<dbReference type="Proteomes" id="UP000236161">
    <property type="component" value="Unassembled WGS sequence"/>
</dbReference>
<dbReference type="EMBL" id="KZ451970">
    <property type="protein sequence ID" value="PKA56715.1"/>
    <property type="molecule type" value="Genomic_DNA"/>
</dbReference>
<dbReference type="GO" id="GO:0000976">
    <property type="term" value="F:transcription cis-regulatory region binding"/>
    <property type="evidence" value="ECO:0007669"/>
    <property type="project" value="TreeGrafter"/>
</dbReference>
<evidence type="ECO:0000256" key="4">
    <source>
        <dbReference type="ARBA" id="ARBA00023163"/>
    </source>
</evidence>
<dbReference type="InterPro" id="IPR045314">
    <property type="entry name" value="bZIP_plant_GBF1"/>
</dbReference>
<keyword evidence="3" id="KW-0238">DNA-binding</keyword>
<feature type="domain" description="BZIP" evidence="7">
    <location>
        <begin position="24"/>
        <end position="87"/>
    </location>
</feature>
<dbReference type="CDD" id="cd14702">
    <property type="entry name" value="bZIP_plant_GBF1"/>
    <property type="match status" value="1"/>
</dbReference>
<dbReference type="InterPro" id="IPR004827">
    <property type="entry name" value="bZIP"/>
</dbReference>
<dbReference type="PROSITE" id="PS50217">
    <property type="entry name" value="BZIP"/>
    <property type="match status" value="1"/>
</dbReference>
<dbReference type="OrthoDB" id="551672at2759"/>
<organism evidence="8 9">
    <name type="scientific">Apostasia shenzhenica</name>
    <dbReference type="NCBI Taxonomy" id="1088818"/>
    <lineage>
        <taxon>Eukaryota</taxon>
        <taxon>Viridiplantae</taxon>
        <taxon>Streptophyta</taxon>
        <taxon>Embryophyta</taxon>
        <taxon>Tracheophyta</taxon>
        <taxon>Spermatophyta</taxon>
        <taxon>Magnoliopsida</taxon>
        <taxon>Liliopsida</taxon>
        <taxon>Asparagales</taxon>
        <taxon>Orchidaceae</taxon>
        <taxon>Apostasioideae</taxon>
        <taxon>Apostasia</taxon>
    </lineage>
</organism>
<dbReference type="SUPFAM" id="SSF57959">
    <property type="entry name" value="Leucine zipper domain"/>
    <property type="match status" value="1"/>
</dbReference>
<dbReference type="GO" id="GO:0045893">
    <property type="term" value="P:positive regulation of DNA-templated transcription"/>
    <property type="evidence" value="ECO:0007669"/>
    <property type="project" value="TreeGrafter"/>
</dbReference>
<feature type="region of interest" description="Disordered" evidence="6">
    <location>
        <begin position="221"/>
        <end position="243"/>
    </location>
</feature>
<dbReference type="GO" id="GO:0004707">
    <property type="term" value="F:MAP kinase activity"/>
    <property type="evidence" value="ECO:0007669"/>
    <property type="project" value="UniProtKB-EC"/>
</dbReference>
<dbReference type="GO" id="GO:0046982">
    <property type="term" value="F:protein heterodimerization activity"/>
    <property type="evidence" value="ECO:0007669"/>
    <property type="project" value="UniProtKB-ARBA"/>
</dbReference>
<keyword evidence="9" id="KW-1185">Reference proteome</keyword>
<comment type="subcellular location">
    <subcellularLocation>
        <location evidence="1">Nucleus</location>
    </subcellularLocation>
</comment>
<protein>
    <submittedName>
        <fullName evidence="8">Ocs element-binding factor 1</fullName>
        <ecNumber evidence="8">2.7.11.24</ecNumber>
    </submittedName>
</protein>
<dbReference type="PANTHER" id="PTHR45764">
    <property type="entry name" value="BZIP TRANSCRIPTION FACTOR 44"/>
    <property type="match status" value="1"/>
</dbReference>
<dbReference type="InterPro" id="IPR046347">
    <property type="entry name" value="bZIP_sf"/>
</dbReference>
<dbReference type="Pfam" id="PF00170">
    <property type="entry name" value="bZIP_1"/>
    <property type="match status" value="1"/>
</dbReference>
<dbReference type="STRING" id="1088818.A0A2I0AMK9"/>
<dbReference type="PROSITE" id="PS00036">
    <property type="entry name" value="BZIP_BASIC"/>
    <property type="match status" value="1"/>
</dbReference>
<dbReference type="Gene3D" id="1.20.5.170">
    <property type="match status" value="1"/>
</dbReference>
<evidence type="ECO:0000313" key="8">
    <source>
        <dbReference type="EMBL" id="PKA56715.1"/>
    </source>
</evidence>
<dbReference type="SMART" id="SM00338">
    <property type="entry name" value="BRLZ"/>
    <property type="match status" value="1"/>
</dbReference>
<keyword evidence="5" id="KW-0539">Nucleus</keyword>
<proteinExistence type="predicted"/>
<reference evidence="8 9" key="1">
    <citation type="journal article" date="2017" name="Nature">
        <title>The Apostasia genome and the evolution of orchids.</title>
        <authorList>
            <person name="Zhang G.Q."/>
            <person name="Liu K.W."/>
            <person name="Li Z."/>
            <person name="Lohaus R."/>
            <person name="Hsiao Y.Y."/>
            <person name="Niu S.C."/>
            <person name="Wang J.Y."/>
            <person name="Lin Y.C."/>
            <person name="Xu Q."/>
            <person name="Chen L.J."/>
            <person name="Yoshida K."/>
            <person name="Fujiwara S."/>
            <person name="Wang Z.W."/>
            <person name="Zhang Y.Q."/>
            <person name="Mitsuda N."/>
            <person name="Wang M."/>
            <person name="Liu G.H."/>
            <person name="Pecoraro L."/>
            <person name="Huang H.X."/>
            <person name="Xiao X.J."/>
            <person name="Lin M."/>
            <person name="Wu X.Y."/>
            <person name="Wu W.L."/>
            <person name="Chen Y.Y."/>
            <person name="Chang S.B."/>
            <person name="Sakamoto S."/>
            <person name="Ohme-Takagi M."/>
            <person name="Yagi M."/>
            <person name="Zeng S.J."/>
            <person name="Shen C.Y."/>
            <person name="Yeh C.M."/>
            <person name="Luo Y.B."/>
            <person name="Tsai W.C."/>
            <person name="Van de Peer Y."/>
            <person name="Liu Z.J."/>
        </authorList>
    </citation>
    <scope>NUCLEOTIDE SEQUENCE [LARGE SCALE GENOMIC DNA]</scope>
    <source>
        <strain evidence="9">cv. Shenzhen</strain>
        <tissue evidence="8">Stem</tissue>
    </source>
</reference>
<evidence type="ECO:0000256" key="6">
    <source>
        <dbReference type="SAM" id="MobiDB-lite"/>
    </source>
</evidence>
<evidence type="ECO:0000256" key="2">
    <source>
        <dbReference type="ARBA" id="ARBA00023015"/>
    </source>
</evidence>
<feature type="region of interest" description="Disordered" evidence="6">
    <location>
        <begin position="1"/>
        <end position="46"/>
    </location>
</feature>
<accession>A0A2I0AMK9</accession>
<evidence type="ECO:0000256" key="5">
    <source>
        <dbReference type="ARBA" id="ARBA00023242"/>
    </source>
</evidence>
<keyword evidence="4" id="KW-0804">Transcription</keyword>
<dbReference type="PANTHER" id="PTHR45764:SF76">
    <property type="entry name" value="OS02G0132500 PROTEIN"/>
    <property type="match status" value="1"/>
</dbReference>
<dbReference type="GO" id="GO:0003700">
    <property type="term" value="F:DNA-binding transcription factor activity"/>
    <property type="evidence" value="ECO:0007669"/>
    <property type="project" value="InterPro"/>
</dbReference>
<sequence>MVSSSGSSNLKNSSSEGDLQALMAERRQKRMISNRESARRSRMRKQKHLDDLTELVSSLSKEKSQILAALAVTTRHCAGMEAENTVLQTQKTELRTRLQSLNEILYNMTNGGGRPASSREFSVGFASAGDDSFLRSWSPLLMNQLTSSLSSDVFLYCQISGTRNRPNIVHDNPRIDLHNLGPEAADFSSDRRTALGAHPLLLLRKTRVELRVSTAIKTIEQSQPKQRTFRKNRERKTGNNKEEEGFSRIPSFLILLSVELNSEHNSKLISFLLARSSIQSRILLARFRESEQKSVSRQIPARRFPWLNSVSILLPNFAYVMPVIEEDGK</sequence>
<dbReference type="GO" id="GO:0005634">
    <property type="term" value="C:nucleus"/>
    <property type="evidence" value="ECO:0007669"/>
    <property type="project" value="UniProtKB-SubCell"/>
</dbReference>
<name>A0A2I0AMK9_9ASPA</name>
<dbReference type="FunFam" id="1.20.5.170:FF:000020">
    <property type="entry name" value="BZIP transcription factor"/>
    <property type="match status" value="1"/>
</dbReference>
<evidence type="ECO:0000256" key="1">
    <source>
        <dbReference type="ARBA" id="ARBA00004123"/>
    </source>
</evidence>
<evidence type="ECO:0000259" key="7">
    <source>
        <dbReference type="PROSITE" id="PS50217"/>
    </source>
</evidence>
<keyword evidence="8" id="KW-0808">Transferase</keyword>
<evidence type="ECO:0000256" key="3">
    <source>
        <dbReference type="ARBA" id="ARBA00023125"/>
    </source>
</evidence>
<evidence type="ECO:0000313" key="9">
    <source>
        <dbReference type="Proteomes" id="UP000236161"/>
    </source>
</evidence>
<dbReference type="AlphaFoldDB" id="A0A2I0AMK9"/>
<gene>
    <name evidence="8" type="primary">OBF1</name>
    <name evidence="8" type="ORF">AXF42_Ash012845</name>
</gene>
<dbReference type="EC" id="2.7.11.24" evidence="8"/>